<evidence type="ECO:0000313" key="2">
    <source>
        <dbReference type="Proteomes" id="UP000220639"/>
    </source>
</evidence>
<organism evidence="1 2">
    <name type="scientific">Klebsiella grimontii</name>
    <dbReference type="NCBI Taxonomy" id="2058152"/>
    <lineage>
        <taxon>Bacteria</taxon>
        <taxon>Pseudomonadati</taxon>
        <taxon>Pseudomonadota</taxon>
        <taxon>Gammaproteobacteria</taxon>
        <taxon>Enterobacterales</taxon>
        <taxon>Enterobacteriaceae</taxon>
        <taxon>Klebsiella/Raoultella group</taxon>
        <taxon>Klebsiella</taxon>
    </lineage>
</organism>
<accession>A0A285B5K4</accession>
<name>A0A285B5K4_9ENTR</name>
<proteinExistence type="predicted"/>
<gene>
    <name evidence="1" type="ORF">KOSB73_270058</name>
</gene>
<reference evidence="2" key="1">
    <citation type="submission" date="2017-08" db="EMBL/GenBank/DDBJ databases">
        <authorList>
            <person name="Brisse S."/>
        </authorList>
    </citation>
    <scope>NUCLEOTIDE SEQUENCE [LARGE SCALE GENOMIC DNA]</scope>
    <source>
        <strain evidence="2">06D021</strain>
    </source>
</reference>
<sequence>MKEVRSGVIRTVYVGPCHTIRSYHNAARDMLNLTHPGGQNPAYTDDSSFIKKKPL</sequence>
<dbReference type="EMBL" id="FZTC01000020">
    <property type="protein sequence ID" value="SNU36158.1"/>
    <property type="molecule type" value="Genomic_DNA"/>
</dbReference>
<dbReference type="AlphaFoldDB" id="A0A285B5K4"/>
<evidence type="ECO:0000313" key="1">
    <source>
        <dbReference type="EMBL" id="SNU36158.1"/>
    </source>
</evidence>
<dbReference type="Proteomes" id="UP000220639">
    <property type="component" value="Unassembled WGS sequence"/>
</dbReference>
<protein>
    <submittedName>
        <fullName evidence="1">Uncharacterized protein</fullName>
    </submittedName>
</protein>